<name>N6VKI9_9HYPH</name>
<proteinExistence type="predicted"/>
<dbReference type="PATRIC" id="fig|1094492.3.peg.776"/>
<organism evidence="1 2">
    <name type="scientific">Bartonella bovis m02</name>
    <dbReference type="NCBI Taxonomy" id="1094492"/>
    <lineage>
        <taxon>Bacteria</taxon>
        <taxon>Pseudomonadati</taxon>
        <taxon>Pseudomonadota</taxon>
        <taxon>Alphaproteobacteria</taxon>
        <taxon>Hyphomicrobiales</taxon>
        <taxon>Bartonellaceae</taxon>
        <taxon>Bartonella</taxon>
    </lineage>
</organism>
<dbReference type="Proteomes" id="UP000014026">
    <property type="component" value="Unassembled WGS sequence"/>
</dbReference>
<sequence>MRVYDQLQELFAVKANGEVIAEAMRILSCGLKISQNSDEKGMSLAYGRALETVSVGSLMETVKRILRGEVKTISETFFPSTCELVRLCRDLEGSLLTTASLVRKAVLNTQAKALKEQERGENVIPFTKTG</sequence>
<dbReference type="EMBL" id="AGWB01000003">
    <property type="protein sequence ID" value="ENN93716.1"/>
    <property type="molecule type" value="Genomic_DNA"/>
</dbReference>
<evidence type="ECO:0000313" key="1">
    <source>
        <dbReference type="EMBL" id="ENN93716.1"/>
    </source>
</evidence>
<dbReference type="AlphaFoldDB" id="N6VKI9"/>
<protein>
    <submittedName>
        <fullName evidence="1">Uncharacterized protein</fullName>
    </submittedName>
</protein>
<evidence type="ECO:0000313" key="2">
    <source>
        <dbReference type="Proteomes" id="UP000014026"/>
    </source>
</evidence>
<dbReference type="STRING" id="1094492.m02_07310"/>
<accession>N6VKI9</accession>
<dbReference type="HOGENOM" id="CLU_117070_1_0_5"/>
<comment type="caution">
    <text evidence="1">The sequence shown here is derived from an EMBL/GenBank/DDBJ whole genome shotgun (WGS) entry which is preliminary data.</text>
</comment>
<gene>
    <name evidence="1" type="ORF">m02_07310</name>
</gene>
<reference evidence="1 2" key="1">
    <citation type="journal article" date="2013" name="PLoS Genet.">
        <title>A gene transfer agent and a dynamic repertoire of secretion systems hold the keys to the explosive radiation of the emerging pathogen Bartonella.</title>
        <authorList>
            <person name="Guy L."/>
            <person name="Nystedt B."/>
            <person name="Toft C."/>
            <person name="Zaremba-Niedzwiedzka K."/>
            <person name="Berglund E.C."/>
            <person name="Granberg F."/>
            <person name="Naslund K."/>
            <person name="Eriksson A.S."/>
            <person name="Andersson S.G."/>
        </authorList>
    </citation>
    <scope>NUCLEOTIDE SEQUENCE [LARGE SCALE GENOMIC DNA]</scope>
    <source>
        <strain evidence="2">m02</strain>
    </source>
</reference>